<feature type="transmembrane region" description="Helical" evidence="8">
    <location>
        <begin position="26"/>
        <end position="45"/>
    </location>
</feature>
<keyword evidence="9" id="KW-0614">Plasmid</keyword>
<keyword evidence="3" id="KW-1003">Cell membrane</keyword>
<keyword evidence="6 8" id="KW-0472">Membrane</keyword>
<organism evidence="9">
    <name type="scientific">Aliivibrio fischeri</name>
    <name type="common">Vibrio fischeri</name>
    <dbReference type="NCBI Taxonomy" id="668"/>
    <lineage>
        <taxon>Bacteria</taxon>
        <taxon>Pseudomonadati</taxon>
        <taxon>Pseudomonadota</taxon>
        <taxon>Gammaproteobacteria</taxon>
        <taxon>Vibrionales</taxon>
        <taxon>Vibrionaceae</taxon>
        <taxon>Aliivibrio</taxon>
    </lineage>
</organism>
<dbReference type="Gene3D" id="2.40.128.260">
    <property type="entry name" value="Type IV secretion system, VirB10/TraB/TrbI"/>
    <property type="match status" value="2"/>
</dbReference>
<dbReference type="InterPro" id="IPR042217">
    <property type="entry name" value="T4SS_VirB10/TrbI"/>
</dbReference>
<proteinExistence type="inferred from homology"/>
<feature type="compositionally biased region" description="Polar residues" evidence="7">
    <location>
        <begin position="174"/>
        <end position="188"/>
    </location>
</feature>
<dbReference type="EMBL" id="JQ031551">
    <property type="protein sequence ID" value="AEY78162.1"/>
    <property type="molecule type" value="Genomic_DNA"/>
</dbReference>
<dbReference type="RefSeq" id="WP_014343764.1">
    <property type="nucleotide sequence ID" value="NC_016853.1"/>
</dbReference>
<evidence type="ECO:0000256" key="8">
    <source>
        <dbReference type="SAM" id="Phobius"/>
    </source>
</evidence>
<evidence type="ECO:0000256" key="3">
    <source>
        <dbReference type="ARBA" id="ARBA00022475"/>
    </source>
</evidence>
<feature type="compositionally biased region" description="Low complexity" evidence="7">
    <location>
        <begin position="164"/>
        <end position="173"/>
    </location>
</feature>
<feature type="compositionally biased region" description="Pro residues" evidence="7">
    <location>
        <begin position="109"/>
        <end position="119"/>
    </location>
</feature>
<feature type="compositionally biased region" description="Polar residues" evidence="7">
    <location>
        <begin position="55"/>
        <end position="77"/>
    </location>
</feature>
<accession>H2ERZ5</accession>
<sequence length="396" mass="43324">MKVEHLEGEALSIPSTNSNQRDKKHVLLFLIICGFILSCLIWFIFFNSSDKESVSAPTQPSINTSTHKASTPQSNKTFEWKPSEPSQPEQKDVEDTSTETKEKIVDTPPVAPVSQPLPPNGQLNSYTPKRTVAQIDKSKSSMSSGSQGSENGLQLTPPYPTYPSVPTTGTPSSFFNTQENDNESNNSQRITSLLNTSKTENSVAAVLYNRDYLLAKGAYIDCVLNTSMNSTVAGMTKCTLTRDIYSDNGNTLLIERGSEVTGEYRANLSQGQARLFVLWDRVKTPHGVIVDLASPATDSLGAGGVNGYVDTHFWERFGGAMMLSLVDDLAGYMATNGGKSINNFENSSNAAQDMAAEALKNTINIPPTFYKNQGERIGIFIARDIDFSKVYRLKVQ</sequence>
<dbReference type="GO" id="GO:0005886">
    <property type="term" value="C:plasma membrane"/>
    <property type="evidence" value="ECO:0007669"/>
    <property type="project" value="UniProtKB-SubCell"/>
</dbReference>
<dbReference type="Pfam" id="PF03743">
    <property type="entry name" value="TrbI"/>
    <property type="match status" value="1"/>
</dbReference>
<name>H2ERZ5_ALIFS</name>
<keyword evidence="5 8" id="KW-1133">Transmembrane helix</keyword>
<evidence type="ECO:0000313" key="9">
    <source>
        <dbReference type="EMBL" id="AEY78162.1"/>
    </source>
</evidence>
<dbReference type="AlphaFoldDB" id="H2ERZ5"/>
<dbReference type="NCBIfam" id="NF038091">
    <property type="entry name" value="T4SS_VirB10"/>
    <property type="match status" value="1"/>
</dbReference>
<protein>
    <submittedName>
        <fullName evidence="9">Inner membrane protein forms channel for type IV secretion of T-DNA complex (VirB10)</fullName>
    </submittedName>
</protein>
<dbReference type="InterPro" id="IPR047695">
    <property type="entry name" value="T4SS_VirB10/PtlG"/>
</dbReference>
<comment type="subcellular location">
    <subcellularLocation>
        <location evidence="1">Cell membrane</location>
        <topology evidence="1">Single-pass membrane protein</topology>
    </subcellularLocation>
</comment>
<evidence type="ECO:0000256" key="7">
    <source>
        <dbReference type="SAM" id="MobiDB-lite"/>
    </source>
</evidence>
<dbReference type="CDD" id="cd16429">
    <property type="entry name" value="VirB10"/>
    <property type="match status" value="1"/>
</dbReference>
<keyword evidence="4 8" id="KW-0812">Transmembrane</keyword>
<reference evidence="9" key="1">
    <citation type="submission" date="2011-11" db="EMBL/GenBank/DDBJ databases">
        <authorList>
            <person name="Summers A.O."/>
            <person name="Wireman J."/>
            <person name="Williams L.E."/>
        </authorList>
    </citation>
    <scope>NUCLEOTIDE SEQUENCE</scope>
    <source>
        <strain evidence="9">ES657</strain>
        <plasmid evidence="9">pES657-44</plasmid>
    </source>
</reference>
<geneLocation type="plasmid" evidence="9">
    <name>pES657-44</name>
</geneLocation>
<evidence type="ECO:0000256" key="1">
    <source>
        <dbReference type="ARBA" id="ARBA00004162"/>
    </source>
</evidence>
<dbReference type="InterPro" id="IPR005498">
    <property type="entry name" value="T4SS_VirB10/TraB/TrbI"/>
</dbReference>
<evidence type="ECO:0000256" key="5">
    <source>
        <dbReference type="ARBA" id="ARBA00022989"/>
    </source>
</evidence>
<evidence type="ECO:0000256" key="6">
    <source>
        <dbReference type="ARBA" id="ARBA00023136"/>
    </source>
</evidence>
<evidence type="ECO:0000256" key="2">
    <source>
        <dbReference type="ARBA" id="ARBA00010265"/>
    </source>
</evidence>
<feature type="region of interest" description="Disordered" evidence="7">
    <location>
        <begin position="54"/>
        <end position="188"/>
    </location>
</feature>
<feature type="compositionally biased region" description="Low complexity" evidence="7">
    <location>
        <begin position="140"/>
        <end position="149"/>
    </location>
</feature>
<evidence type="ECO:0000256" key="4">
    <source>
        <dbReference type="ARBA" id="ARBA00022692"/>
    </source>
</evidence>
<comment type="similarity">
    <text evidence="2">Belongs to the TrbI/VirB10 family.</text>
</comment>
<feature type="compositionally biased region" description="Basic and acidic residues" evidence="7">
    <location>
        <begin position="89"/>
        <end position="105"/>
    </location>
</feature>